<proteinExistence type="predicted"/>
<reference evidence="2" key="2">
    <citation type="journal article" date="2015" name="Data Brief">
        <title>Shoot transcriptome of the giant reed, Arundo donax.</title>
        <authorList>
            <person name="Barrero R.A."/>
            <person name="Guerrero F.D."/>
            <person name="Moolhuijzen P."/>
            <person name="Goolsby J.A."/>
            <person name="Tidwell J."/>
            <person name="Bellgard S.E."/>
            <person name="Bellgard M.I."/>
        </authorList>
    </citation>
    <scope>NUCLEOTIDE SEQUENCE</scope>
    <source>
        <tissue evidence="2">Shoot tissue taken approximately 20 cm above the soil surface</tissue>
    </source>
</reference>
<name>A0A0A9EZZ0_ARUDO</name>
<organism evidence="2">
    <name type="scientific">Arundo donax</name>
    <name type="common">Giant reed</name>
    <name type="synonym">Donax arundinaceus</name>
    <dbReference type="NCBI Taxonomy" id="35708"/>
    <lineage>
        <taxon>Eukaryota</taxon>
        <taxon>Viridiplantae</taxon>
        <taxon>Streptophyta</taxon>
        <taxon>Embryophyta</taxon>
        <taxon>Tracheophyta</taxon>
        <taxon>Spermatophyta</taxon>
        <taxon>Magnoliopsida</taxon>
        <taxon>Liliopsida</taxon>
        <taxon>Poales</taxon>
        <taxon>Poaceae</taxon>
        <taxon>PACMAD clade</taxon>
        <taxon>Arundinoideae</taxon>
        <taxon>Arundineae</taxon>
        <taxon>Arundo</taxon>
    </lineage>
</organism>
<sequence length="77" mass="8789">MQRHPHLVILLSHPQHLLACCSWMPRVHCTSCPCCSPSFQSGKGCPSTTKENPNHSQQYLMLHVFKILQRKLHITEG</sequence>
<reference evidence="2" key="1">
    <citation type="submission" date="2014-09" db="EMBL/GenBank/DDBJ databases">
        <authorList>
            <person name="Magalhaes I.L.F."/>
            <person name="Oliveira U."/>
            <person name="Santos F.R."/>
            <person name="Vidigal T.H.D.A."/>
            <person name="Brescovit A.D."/>
            <person name="Santos A.J."/>
        </authorList>
    </citation>
    <scope>NUCLEOTIDE SEQUENCE</scope>
    <source>
        <tissue evidence="2">Shoot tissue taken approximately 20 cm above the soil surface</tissue>
    </source>
</reference>
<evidence type="ECO:0000313" key="2">
    <source>
        <dbReference type="EMBL" id="JAE03471.1"/>
    </source>
</evidence>
<keyword evidence="1" id="KW-0732">Signal</keyword>
<evidence type="ECO:0000256" key="1">
    <source>
        <dbReference type="SAM" id="SignalP"/>
    </source>
</evidence>
<dbReference type="AlphaFoldDB" id="A0A0A9EZZ0"/>
<feature type="chain" id="PRO_5002044275" description="Secreted protein" evidence="1">
    <location>
        <begin position="20"/>
        <end position="77"/>
    </location>
</feature>
<dbReference type="EMBL" id="GBRH01194425">
    <property type="protein sequence ID" value="JAE03471.1"/>
    <property type="molecule type" value="Transcribed_RNA"/>
</dbReference>
<evidence type="ECO:0008006" key="3">
    <source>
        <dbReference type="Google" id="ProtNLM"/>
    </source>
</evidence>
<protein>
    <recommendedName>
        <fullName evidence="3">Secreted protein</fullName>
    </recommendedName>
</protein>
<feature type="signal peptide" evidence="1">
    <location>
        <begin position="1"/>
        <end position="19"/>
    </location>
</feature>
<accession>A0A0A9EZZ0</accession>